<accession>A0AAE4RJI1</accession>
<gene>
    <name evidence="2" type="ORF">R4F53_28805</name>
</gene>
<dbReference type="AlphaFoldDB" id="A0AAE4RJI1"/>
<comment type="caution">
    <text evidence="2">The sequence shown here is derived from an EMBL/GenBank/DDBJ whole genome shotgun (WGS) entry which is preliminary data.</text>
</comment>
<name>A0AAE4RJI1_MYCIT</name>
<dbReference type="Proteomes" id="UP001187143">
    <property type="component" value="Unassembled WGS sequence"/>
</dbReference>
<feature type="region of interest" description="Disordered" evidence="1">
    <location>
        <begin position="107"/>
        <end position="136"/>
    </location>
</feature>
<dbReference type="EMBL" id="JAWLLD010000080">
    <property type="protein sequence ID" value="MDV7016263.1"/>
    <property type="molecule type" value="Genomic_DNA"/>
</dbReference>
<proteinExistence type="predicted"/>
<evidence type="ECO:0000313" key="3">
    <source>
        <dbReference type="Proteomes" id="UP001187143"/>
    </source>
</evidence>
<evidence type="ECO:0000256" key="1">
    <source>
        <dbReference type="SAM" id="MobiDB-lite"/>
    </source>
</evidence>
<sequence>MRELPLGWSVGVARSQVVVTVSPGGLDVEYVLNVEQVLGIISELRSACFVAVRNYASAVGLDAVVTVAAVRALIDDRIQGLAAMSDEERKQAWRPYERLVEPYAERAEPAVRSKSGGSKTDDAVSSEAEADSSAGEAMELEELLRELLRDRFNLTPADLIAGLRRLAVPRPWQDPAVHPPGEPQEESETTDSSRGLDFDADDGGVE</sequence>
<feature type="region of interest" description="Disordered" evidence="1">
    <location>
        <begin position="170"/>
        <end position="206"/>
    </location>
</feature>
<reference evidence="2" key="1">
    <citation type="submission" date="2023-10" db="EMBL/GenBank/DDBJ databases">
        <title>Characterization and genome sequence of Mycobacterium intracellulare ABSURDO, a novel pathogenic isolate with three colony morphotypes that vary in growth and acid-fastness.</title>
        <authorList>
            <person name="Jude B.A."/>
            <person name="Robinson R.T."/>
        </authorList>
    </citation>
    <scope>NUCLEOTIDE SEQUENCE</scope>
    <source>
        <strain evidence="2">ABSURDO Component B</strain>
    </source>
</reference>
<protein>
    <submittedName>
        <fullName evidence="2">Uncharacterized protein</fullName>
    </submittedName>
</protein>
<feature type="compositionally biased region" description="Low complexity" evidence="1">
    <location>
        <begin position="123"/>
        <end position="136"/>
    </location>
</feature>
<organism evidence="2 3">
    <name type="scientific">Mycobacterium intracellulare</name>
    <dbReference type="NCBI Taxonomy" id="1767"/>
    <lineage>
        <taxon>Bacteria</taxon>
        <taxon>Bacillati</taxon>
        <taxon>Actinomycetota</taxon>
        <taxon>Actinomycetes</taxon>
        <taxon>Mycobacteriales</taxon>
        <taxon>Mycobacteriaceae</taxon>
        <taxon>Mycobacterium</taxon>
        <taxon>Mycobacterium avium complex (MAC)</taxon>
    </lineage>
</organism>
<dbReference type="RefSeq" id="WP_225324814.1">
    <property type="nucleotide sequence ID" value="NZ_JAEKMV010000017.1"/>
</dbReference>
<evidence type="ECO:0000313" key="2">
    <source>
        <dbReference type="EMBL" id="MDV7016263.1"/>
    </source>
</evidence>